<dbReference type="Pfam" id="PF00069">
    <property type="entry name" value="Pkinase"/>
    <property type="match status" value="1"/>
</dbReference>
<dbReference type="Pfam" id="PF24476">
    <property type="entry name" value="DUF7580"/>
    <property type="match status" value="1"/>
</dbReference>
<keyword evidence="3" id="KW-1185">Reference proteome</keyword>
<evidence type="ECO:0000313" key="3">
    <source>
        <dbReference type="Proteomes" id="UP000053411"/>
    </source>
</evidence>
<name>A0A0D2KAL3_9EURO</name>
<evidence type="ECO:0000313" key="2">
    <source>
        <dbReference type="EMBL" id="KIY00205.1"/>
    </source>
</evidence>
<dbReference type="InterPro" id="IPR000719">
    <property type="entry name" value="Prot_kinase_dom"/>
</dbReference>
<protein>
    <recommendedName>
        <fullName evidence="1">Protein kinase domain-containing protein</fullName>
    </recommendedName>
</protein>
<feature type="domain" description="Protein kinase" evidence="1">
    <location>
        <begin position="613"/>
        <end position="911"/>
    </location>
</feature>
<dbReference type="InterPro" id="IPR056002">
    <property type="entry name" value="DUF7580"/>
</dbReference>
<dbReference type="GO" id="GO:0004672">
    <property type="term" value="F:protein kinase activity"/>
    <property type="evidence" value="ECO:0007669"/>
    <property type="project" value="InterPro"/>
</dbReference>
<dbReference type="PANTHER" id="PTHR37542">
    <property type="entry name" value="HELO DOMAIN-CONTAINING PROTEIN-RELATED"/>
    <property type="match status" value="1"/>
</dbReference>
<dbReference type="VEuPathDB" id="FungiDB:Z520_03890"/>
<proteinExistence type="predicted"/>
<dbReference type="CDD" id="cd00180">
    <property type="entry name" value="PKc"/>
    <property type="match status" value="1"/>
</dbReference>
<dbReference type="OrthoDB" id="5986190at2759"/>
<dbReference type="Gene3D" id="1.10.510.10">
    <property type="entry name" value="Transferase(Phosphotransferase) domain 1"/>
    <property type="match status" value="2"/>
</dbReference>
<organism evidence="2 3">
    <name type="scientific">Fonsecaea multimorphosa CBS 102226</name>
    <dbReference type="NCBI Taxonomy" id="1442371"/>
    <lineage>
        <taxon>Eukaryota</taxon>
        <taxon>Fungi</taxon>
        <taxon>Dikarya</taxon>
        <taxon>Ascomycota</taxon>
        <taxon>Pezizomycotina</taxon>
        <taxon>Eurotiomycetes</taxon>
        <taxon>Chaetothyriomycetidae</taxon>
        <taxon>Chaetothyriales</taxon>
        <taxon>Herpotrichiellaceae</taxon>
        <taxon>Fonsecaea</taxon>
    </lineage>
</organism>
<sequence length="943" mass="107710">MNARCSAFQRRVNEIRVENSDGRKFVPEKEYFELLSRKTVEDIIRGDLPVYHLDEVVDFVIKDARKVFGILALIGAITHLDQFIRKDQYRNRPTDDLLPFAKDTLKGVLQDAYYVELFFEKQWEFCVPVISGRIMPRLLELHTILPYLEDTVMGSGSSGSVSMIKIHPSHQPQSFEGTTNFVRKEYDFDDTTYDNEIRVLSTLQLLKNPNILQLVGCYTYKSKHNLISPYVTGGTLRTYLANPKPEGLSQERILCSLSGLACGLWALHELVLDNNEPSHKGHHQDLSLDNVLVEGDRFILADFGLSSIRNIKESSLTPFKGRRDYCQAPECVDLRRPYQERDTTRATDIFSLGCIAADVLVYLVKGPSGVKEFRDARAFTMPPMCYFLYHNGDAPNTAVSTWLQGIAQESGSQSIQDVVQLITEMLEISPQSRPSASMVMARLCVSTIKAYSERFSTLFSKLASSPGATIEEARFVSWQHCQDLELYSDSLGATQTGEYFHSTVQILRQFHRSLENIRTGNSTSSSQPFLEVSILNTQLLNHLSPKRRSSAGSWLESIVLSKLPSNPQQPAPVLEMLKPSLGDSRISRLAEIRHRVAELEDTSSPSADVSTYFLHDPITYTGNIGQYTSAIVTDKVSGQDRPVVVESVHYQDVYRRRHLEFRIDGLCRLLTDQHLAPQLRVLPFVGIYDNKANFCFDLVYGYPTQHQEDLAQLRPISLHELLEKHEILERPPWESRVQLSLELTESLVAFHDVNWYHKDLTPFNVLFFHNRVGPVAPRVHQLYLIGFQHSHNAADDLTEGPLQDRRHQRYHHPQYIDVQDHNFKRFRPHFDWYSLGILLVEVGFWSPIDKIMSRFDKVDNQTFSNVLLQQKVPELSFLMGSAYANVVRACLTGVQSSRDMDTQKGSKSPISLLLKERVVAPLKEFCVSHIREVGRKRRREEDD</sequence>
<gene>
    <name evidence="2" type="ORF">Z520_03890</name>
</gene>
<dbReference type="InterPro" id="IPR011009">
    <property type="entry name" value="Kinase-like_dom_sf"/>
</dbReference>
<dbReference type="AlphaFoldDB" id="A0A0D2KAL3"/>
<dbReference type="GO" id="GO:0005524">
    <property type="term" value="F:ATP binding"/>
    <property type="evidence" value="ECO:0007669"/>
    <property type="project" value="InterPro"/>
</dbReference>
<dbReference type="GeneID" id="27709636"/>
<dbReference type="RefSeq" id="XP_016634327.1">
    <property type="nucleotide sequence ID" value="XM_016774400.1"/>
</dbReference>
<dbReference type="PANTHER" id="PTHR37542:SF3">
    <property type="entry name" value="PRION-INHIBITION AND PROPAGATION HELO DOMAIN-CONTAINING PROTEIN"/>
    <property type="match status" value="1"/>
</dbReference>
<reference evidence="2 3" key="1">
    <citation type="submission" date="2015-01" db="EMBL/GenBank/DDBJ databases">
        <title>The Genome Sequence of Fonsecaea multimorphosa CBS 102226.</title>
        <authorList>
            <consortium name="The Broad Institute Genomics Platform"/>
            <person name="Cuomo C."/>
            <person name="de Hoog S."/>
            <person name="Gorbushina A."/>
            <person name="Stielow B."/>
            <person name="Teixiera M."/>
            <person name="Abouelleil A."/>
            <person name="Chapman S.B."/>
            <person name="Priest M."/>
            <person name="Young S.K."/>
            <person name="Wortman J."/>
            <person name="Nusbaum C."/>
            <person name="Birren B."/>
        </authorList>
    </citation>
    <scope>NUCLEOTIDE SEQUENCE [LARGE SCALE GENOMIC DNA]</scope>
    <source>
        <strain evidence="2 3">CBS 102226</strain>
    </source>
</reference>
<dbReference type="EMBL" id="KN848067">
    <property type="protein sequence ID" value="KIY00205.1"/>
    <property type="molecule type" value="Genomic_DNA"/>
</dbReference>
<evidence type="ECO:0000259" key="1">
    <source>
        <dbReference type="PROSITE" id="PS50011"/>
    </source>
</evidence>
<dbReference type="Proteomes" id="UP000053411">
    <property type="component" value="Unassembled WGS sequence"/>
</dbReference>
<accession>A0A0D2KAL3</accession>
<dbReference type="PROSITE" id="PS50011">
    <property type="entry name" value="PROTEIN_KINASE_DOM"/>
    <property type="match status" value="2"/>
</dbReference>
<feature type="domain" description="Protein kinase" evidence="1">
    <location>
        <begin position="147"/>
        <end position="448"/>
    </location>
</feature>
<dbReference type="SUPFAM" id="SSF56112">
    <property type="entry name" value="Protein kinase-like (PK-like)"/>
    <property type="match status" value="2"/>
</dbReference>
<dbReference type="STRING" id="1442371.A0A0D2KAL3"/>